<keyword evidence="6 12" id="KW-1133">Transmembrane helix</keyword>
<keyword evidence="7 12" id="KW-0472">Membrane</keyword>
<dbReference type="InterPro" id="IPR004089">
    <property type="entry name" value="MCPsignal_dom"/>
</dbReference>
<name>A0A9X4YE34_9GAMM</name>
<keyword evidence="4" id="KW-0997">Cell inner membrane</keyword>
<dbReference type="GO" id="GO:0005886">
    <property type="term" value="C:plasma membrane"/>
    <property type="evidence" value="ECO:0007669"/>
    <property type="project" value="UniProtKB-SubCell"/>
</dbReference>
<evidence type="ECO:0000256" key="3">
    <source>
        <dbReference type="ARBA" id="ARBA00022500"/>
    </source>
</evidence>
<dbReference type="Proteomes" id="UP000460751">
    <property type="component" value="Unassembled WGS sequence"/>
</dbReference>
<dbReference type="GO" id="GO:0007165">
    <property type="term" value="P:signal transduction"/>
    <property type="evidence" value="ECO:0007669"/>
    <property type="project" value="UniProtKB-KW"/>
</dbReference>
<feature type="transmembrane region" description="Helical" evidence="12">
    <location>
        <begin position="298"/>
        <end position="325"/>
    </location>
</feature>
<dbReference type="FunFam" id="1.10.287.950:FF:000001">
    <property type="entry name" value="Methyl-accepting chemotaxis sensory transducer"/>
    <property type="match status" value="1"/>
</dbReference>
<dbReference type="Gene3D" id="3.30.450.20">
    <property type="entry name" value="PAS domain"/>
    <property type="match status" value="2"/>
</dbReference>
<dbReference type="GO" id="GO:0006935">
    <property type="term" value="P:chemotaxis"/>
    <property type="evidence" value="ECO:0007669"/>
    <property type="project" value="UniProtKB-KW"/>
</dbReference>
<dbReference type="CDD" id="cd18773">
    <property type="entry name" value="PDC1_HK_sensor"/>
    <property type="match status" value="1"/>
</dbReference>
<dbReference type="Pfam" id="PF00672">
    <property type="entry name" value="HAMP"/>
    <property type="match status" value="1"/>
</dbReference>
<feature type="region of interest" description="Disordered" evidence="11">
    <location>
        <begin position="619"/>
        <end position="638"/>
    </location>
</feature>
<accession>A0A9X4YE34</accession>
<protein>
    <submittedName>
        <fullName evidence="16">HAMP domain-containing protein</fullName>
    </submittedName>
</protein>
<feature type="region of interest" description="Disordered" evidence="11">
    <location>
        <begin position="559"/>
        <end position="582"/>
    </location>
</feature>
<dbReference type="AlphaFoldDB" id="A0A9X4YE34"/>
<feature type="domain" description="T-SNARE coiled-coil homology" evidence="14">
    <location>
        <begin position="372"/>
        <end position="434"/>
    </location>
</feature>
<evidence type="ECO:0000256" key="7">
    <source>
        <dbReference type="ARBA" id="ARBA00023136"/>
    </source>
</evidence>
<keyword evidence="8 10" id="KW-0807">Transducer</keyword>
<feature type="compositionally biased region" description="Basic and acidic residues" evidence="11">
    <location>
        <begin position="559"/>
        <end position="573"/>
    </location>
</feature>
<keyword evidence="3" id="KW-0145">Chemotaxis</keyword>
<dbReference type="GO" id="GO:0004888">
    <property type="term" value="F:transmembrane signaling receptor activity"/>
    <property type="evidence" value="ECO:0007669"/>
    <property type="project" value="InterPro"/>
</dbReference>
<dbReference type="InterPro" id="IPR029151">
    <property type="entry name" value="Sensor-like_sf"/>
</dbReference>
<gene>
    <name evidence="16" type="ORF">GLW01_15175</name>
</gene>
<dbReference type="EMBL" id="WMEX01000011">
    <property type="protein sequence ID" value="MYL28132.1"/>
    <property type="molecule type" value="Genomic_DNA"/>
</dbReference>
<dbReference type="CDD" id="cd06225">
    <property type="entry name" value="HAMP"/>
    <property type="match status" value="1"/>
</dbReference>
<dbReference type="SUPFAM" id="SSF103190">
    <property type="entry name" value="Sensory domain-like"/>
    <property type="match status" value="1"/>
</dbReference>
<dbReference type="PROSITE" id="PS50192">
    <property type="entry name" value="T_SNARE"/>
    <property type="match status" value="1"/>
</dbReference>
<feature type="domain" description="Methyl-accepting transducer" evidence="13">
    <location>
        <begin position="381"/>
        <end position="617"/>
    </location>
</feature>
<dbReference type="SMART" id="SM00304">
    <property type="entry name" value="HAMP"/>
    <property type="match status" value="1"/>
</dbReference>
<evidence type="ECO:0000313" key="17">
    <source>
        <dbReference type="Proteomes" id="UP000460751"/>
    </source>
</evidence>
<dbReference type="CDD" id="cd11386">
    <property type="entry name" value="MCP_signal"/>
    <property type="match status" value="1"/>
</dbReference>
<dbReference type="PROSITE" id="PS50111">
    <property type="entry name" value="CHEMOTAXIS_TRANSDUC_2"/>
    <property type="match status" value="1"/>
</dbReference>
<evidence type="ECO:0000259" key="13">
    <source>
        <dbReference type="PROSITE" id="PS50111"/>
    </source>
</evidence>
<dbReference type="InterPro" id="IPR000727">
    <property type="entry name" value="T_SNARE_dom"/>
</dbReference>
<dbReference type="RefSeq" id="WP_160899624.1">
    <property type="nucleotide sequence ID" value="NZ_WMEX01000011.1"/>
</dbReference>
<dbReference type="OrthoDB" id="2489132at2"/>
<evidence type="ECO:0000259" key="14">
    <source>
        <dbReference type="PROSITE" id="PS50192"/>
    </source>
</evidence>
<dbReference type="Pfam" id="PF02743">
    <property type="entry name" value="dCache_1"/>
    <property type="match status" value="1"/>
</dbReference>
<evidence type="ECO:0000256" key="10">
    <source>
        <dbReference type="PROSITE-ProRule" id="PRU00284"/>
    </source>
</evidence>
<evidence type="ECO:0000256" key="4">
    <source>
        <dbReference type="ARBA" id="ARBA00022519"/>
    </source>
</evidence>
<dbReference type="InterPro" id="IPR033479">
    <property type="entry name" value="dCache_1"/>
</dbReference>
<evidence type="ECO:0000256" key="5">
    <source>
        <dbReference type="ARBA" id="ARBA00022692"/>
    </source>
</evidence>
<comment type="similarity">
    <text evidence="9">Belongs to the methyl-accepting chemotaxis (MCP) protein family.</text>
</comment>
<evidence type="ECO:0000256" key="8">
    <source>
        <dbReference type="ARBA" id="ARBA00023224"/>
    </source>
</evidence>
<organism evidence="16 17">
    <name type="scientific">Vreelandella halophila</name>
    <dbReference type="NCBI Taxonomy" id="86177"/>
    <lineage>
        <taxon>Bacteria</taxon>
        <taxon>Pseudomonadati</taxon>
        <taxon>Pseudomonadota</taxon>
        <taxon>Gammaproteobacteria</taxon>
        <taxon>Oceanospirillales</taxon>
        <taxon>Halomonadaceae</taxon>
        <taxon>Vreelandella</taxon>
    </lineage>
</organism>
<sequence>MSITKKLVLTFILVLATVIGSVSALAIYEARQAAEKDSERASLQQIKQVDYSITQFFRTMRKEARFLASDPRISQSVGSLSRYLDASRAGEMTPLENGESEADLYRLFRRYAEAKGGLAYVYFGSRQGEFVQWPIGASGAPYDPRERPWYEQVRNTDSGSIMTDAYYFEADDTSLVSVAHEVRDEDGNFVGAVGIDVSLQGLMDMINNIEMGEGGRLVLIEDNGTILANPLAPETNFTNVDELDDPTLSRLASIDEGSRTVTLEGTSYQATVFTSPELGWRFMGLIPRDEMMAGANQLAWQIGVIGLLAILISAGIAVGLARFLTSPIRRVTSRMYDIAAGEGDLTQRLPEETNDEIGQLSRQFNAFVQRMQETIQEVDGTTQSLASAAEELNHIATQTRQSVERQGNDTDQIATAINEMTATVQEVSRNGSQVADAASDADTKAREGGTIVAENAAAMETLGNELDEMTTVVGQLSERSQEIKTVLDVIHSVTEQTNLLALNAAIEAARAGEQGRGFAVVADEVRALAQRSSKSAEEIQGIIDGLIAETNKAVETMKQAKERSNENQERATSAKESLTSIEESVSTISDQVTQIATAAEEQSQAAEEINQNVTRIVEAAQESSSGTEQTNRASDEVASMAERLREVVGHFKI</sequence>
<dbReference type="Pfam" id="PF00015">
    <property type="entry name" value="MCPsignal"/>
    <property type="match status" value="1"/>
</dbReference>
<evidence type="ECO:0000256" key="1">
    <source>
        <dbReference type="ARBA" id="ARBA00004429"/>
    </source>
</evidence>
<keyword evidence="17" id="KW-1185">Reference proteome</keyword>
<dbReference type="PANTHER" id="PTHR32089">
    <property type="entry name" value="METHYL-ACCEPTING CHEMOTAXIS PROTEIN MCPB"/>
    <property type="match status" value="1"/>
</dbReference>
<feature type="compositionally biased region" description="Polar residues" evidence="11">
    <location>
        <begin position="621"/>
        <end position="632"/>
    </location>
</feature>
<dbReference type="PANTHER" id="PTHR32089:SF112">
    <property type="entry name" value="LYSOZYME-LIKE PROTEIN-RELATED"/>
    <property type="match status" value="1"/>
</dbReference>
<comment type="subcellular location">
    <subcellularLocation>
        <location evidence="1">Cell inner membrane</location>
        <topology evidence="1">Multi-pass membrane protein</topology>
    </subcellularLocation>
</comment>
<evidence type="ECO:0000313" key="16">
    <source>
        <dbReference type="EMBL" id="MYL28132.1"/>
    </source>
</evidence>
<evidence type="ECO:0000259" key="15">
    <source>
        <dbReference type="PROSITE" id="PS50885"/>
    </source>
</evidence>
<evidence type="ECO:0000256" key="6">
    <source>
        <dbReference type="ARBA" id="ARBA00022989"/>
    </source>
</evidence>
<dbReference type="InterPro" id="IPR004090">
    <property type="entry name" value="Chemotax_Me-accpt_rcpt"/>
</dbReference>
<dbReference type="CDD" id="cd12912">
    <property type="entry name" value="PDC2_MCP_like"/>
    <property type="match status" value="1"/>
</dbReference>
<keyword evidence="2" id="KW-1003">Cell membrane</keyword>
<dbReference type="SMART" id="SM00283">
    <property type="entry name" value="MA"/>
    <property type="match status" value="1"/>
</dbReference>
<comment type="caution">
    <text evidence="16">The sequence shown here is derived from an EMBL/GenBank/DDBJ whole genome shotgun (WGS) entry which is preliminary data.</text>
</comment>
<proteinExistence type="inferred from homology"/>
<evidence type="ECO:0000256" key="11">
    <source>
        <dbReference type="SAM" id="MobiDB-lite"/>
    </source>
</evidence>
<evidence type="ECO:0000256" key="9">
    <source>
        <dbReference type="ARBA" id="ARBA00029447"/>
    </source>
</evidence>
<evidence type="ECO:0000256" key="12">
    <source>
        <dbReference type="SAM" id="Phobius"/>
    </source>
</evidence>
<reference evidence="16 17" key="1">
    <citation type="submission" date="2019-11" db="EMBL/GenBank/DDBJ databases">
        <title>Genome sequences of 17 halophilic strains isolated from different environments.</title>
        <authorList>
            <person name="Furrow R.E."/>
        </authorList>
    </citation>
    <scope>NUCLEOTIDE SEQUENCE [LARGE SCALE GENOMIC DNA]</scope>
    <source>
        <strain evidence="16 17">22507_15_FS</strain>
    </source>
</reference>
<keyword evidence="5 12" id="KW-0812">Transmembrane</keyword>
<dbReference type="PRINTS" id="PR00260">
    <property type="entry name" value="CHEMTRNSDUCR"/>
</dbReference>
<dbReference type="Gene3D" id="1.10.287.950">
    <property type="entry name" value="Methyl-accepting chemotaxis protein"/>
    <property type="match status" value="1"/>
</dbReference>
<feature type="domain" description="HAMP" evidence="15">
    <location>
        <begin position="322"/>
        <end position="376"/>
    </location>
</feature>
<evidence type="ECO:0000256" key="2">
    <source>
        <dbReference type="ARBA" id="ARBA00022475"/>
    </source>
</evidence>
<dbReference type="InterPro" id="IPR003660">
    <property type="entry name" value="HAMP_dom"/>
</dbReference>
<dbReference type="SUPFAM" id="SSF58104">
    <property type="entry name" value="Methyl-accepting chemotaxis protein (MCP) signaling domain"/>
    <property type="match status" value="1"/>
</dbReference>
<dbReference type="PROSITE" id="PS50885">
    <property type="entry name" value="HAMP"/>
    <property type="match status" value="1"/>
</dbReference>